<evidence type="ECO:0000256" key="2">
    <source>
        <dbReference type="ARBA" id="ARBA00010421"/>
    </source>
</evidence>
<dbReference type="AlphaFoldDB" id="A0A8E2AX18"/>
<feature type="chain" id="PRO_5034000039" evidence="4">
    <location>
        <begin position="20"/>
        <end position="143"/>
    </location>
</feature>
<dbReference type="GO" id="GO:0005576">
    <property type="term" value="C:extracellular region"/>
    <property type="evidence" value="ECO:0007669"/>
    <property type="project" value="UniProtKB-SubCell"/>
</dbReference>
<dbReference type="SUPFAM" id="SSF50685">
    <property type="entry name" value="Barwin-like endoglucanases"/>
    <property type="match status" value="1"/>
</dbReference>
<dbReference type="Pfam" id="PF07249">
    <property type="entry name" value="Cerato-platanin"/>
    <property type="match status" value="1"/>
</dbReference>
<reference evidence="5 6" key="1">
    <citation type="submission" date="2016-07" db="EMBL/GenBank/DDBJ databases">
        <title>Draft genome of the white-rot fungus Obba rivulosa 3A-2.</title>
        <authorList>
            <consortium name="DOE Joint Genome Institute"/>
            <person name="Miettinen O."/>
            <person name="Riley R."/>
            <person name="Acob R."/>
            <person name="Barry K."/>
            <person name="Cullen D."/>
            <person name="De Vries R."/>
            <person name="Hainaut M."/>
            <person name="Hatakka A."/>
            <person name="Henrissat B."/>
            <person name="Hilden K."/>
            <person name="Kuo R."/>
            <person name="Labutti K."/>
            <person name="Lipzen A."/>
            <person name="Makela M.R."/>
            <person name="Sandor L."/>
            <person name="Spatafora J.W."/>
            <person name="Grigoriev I.V."/>
            <person name="Hibbett D.S."/>
        </authorList>
    </citation>
    <scope>NUCLEOTIDE SEQUENCE [LARGE SCALE GENOMIC DNA]</scope>
    <source>
        <strain evidence="5 6">3A-2</strain>
    </source>
</reference>
<feature type="non-terminal residue" evidence="5">
    <location>
        <position position="1"/>
    </location>
</feature>
<name>A0A8E2AX18_9APHY</name>
<dbReference type="OrthoDB" id="4898945at2759"/>
<accession>A0A8E2AX18</accession>
<evidence type="ECO:0000256" key="4">
    <source>
        <dbReference type="SAM" id="SignalP"/>
    </source>
</evidence>
<dbReference type="Gene3D" id="2.40.40.10">
    <property type="entry name" value="RlpA-like domain"/>
    <property type="match status" value="1"/>
</dbReference>
<gene>
    <name evidence="5" type="ORF">OBBRIDRAFT_97319</name>
</gene>
<comment type="similarity">
    <text evidence="2">Belongs to the cerato-platanin family.</text>
</comment>
<dbReference type="Proteomes" id="UP000250043">
    <property type="component" value="Unassembled WGS sequence"/>
</dbReference>
<comment type="subcellular location">
    <subcellularLocation>
        <location evidence="1">Secreted</location>
    </subcellularLocation>
</comment>
<evidence type="ECO:0000256" key="1">
    <source>
        <dbReference type="ARBA" id="ARBA00004613"/>
    </source>
</evidence>
<dbReference type="EMBL" id="KV722458">
    <property type="protein sequence ID" value="OCH88222.1"/>
    <property type="molecule type" value="Genomic_DNA"/>
</dbReference>
<keyword evidence="6" id="KW-1185">Reference proteome</keyword>
<evidence type="ECO:0000313" key="5">
    <source>
        <dbReference type="EMBL" id="OCH88222.1"/>
    </source>
</evidence>
<evidence type="ECO:0000313" key="6">
    <source>
        <dbReference type="Proteomes" id="UP000250043"/>
    </source>
</evidence>
<dbReference type="InterPro" id="IPR010829">
    <property type="entry name" value="Cerato-platanin"/>
</dbReference>
<feature type="signal peptide" evidence="4">
    <location>
        <begin position="1"/>
        <end position="19"/>
    </location>
</feature>
<organism evidence="5 6">
    <name type="scientific">Obba rivulosa</name>
    <dbReference type="NCBI Taxonomy" id="1052685"/>
    <lineage>
        <taxon>Eukaryota</taxon>
        <taxon>Fungi</taxon>
        <taxon>Dikarya</taxon>
        <taxon>Basidiomycota</taxon>
        <taxon>Agaricomycotina</taxon>
        <taxon>Agaricomycetes</taxon>
        <taxon>Polyporales</taxon>
        <taxon>Gelatoporiaceae</taxon>
        <taxon>Obba</taxon>
    </lineage>
</organism>
<keyword evidence="4" id="KW-0732">Signal</keyword>
<sequence length="143" mass="14952">MQFKWTILAALIMISGAFAQSSTTVSVSFDTIYDESSESLDVVACSHDIEQLGFTTFGTIPNFPFIGGAGVVTGFDSSGCVTCWELTFEGTPTTVLVIDGAGSGTFNIGLTAMNNLTNGQAEFFGRVTATAMQVDATACTLDT</sequence>
<evidence type="ECO:0000256" key="3">
    <source>
        <dbReference type="ARBA" id="ARBA00022525"/>
    </source>
</evidence>
<dbReference type="CDD" id="cd22778">
    <property type="entry name" value="DPBB_CEPL-like"/>
    <property type="match status" value="1"/>
</dbReference>
<protein>
    <submittedName>
        <fullName evidence="5">Epl1 protein</fullName>
    </submittedName>
</protein>
<keyword evidence="3" id="KW-0964">Secreted</keyword>
<proteinExistence type="inferred from homology"/>
<dbReference type="InterPro" id="IPR036908">
    <property type="entry name" value="RlpA-like_sf"/>
</dbReference>